<sequence length="128" mass="13784">MRFAKVSKSSHFRSFISCGAGASFIATLGTLLVACQSSDVEPDLSTAPSDAYVVSIETNPSGAECVLDGFAENLHVKSPGQLVIPQEYKDAQIVCTKEGHEDVRDDWFPGAGVEMPAIPWVRTLPKKQ</sequence>
<keyword evidence="2" id="KW-1185">Reference proteome</keyword>
<dbReference type="Proteomes" id="UP000076577">
    <property type="component" value="Unassembled WGS sequence"/>
</dbReference>
<accession>A0A165ZGV3</accession>
<dbReference type="EMBL" id="LMCB01000012">
    <property type="protein sequence ID" value="KZL19884.1"/>
    <property type="molecule type" value="Genomic_DNA"/>
</dbReference>
<dbReference type="AlphaFoldDB" id="A0A165ZGV3"/>
<evidence type="ECO:0000313" key="1">
    <source>
        <dbReference type="EMBL" id="KZL19884.1"/>
    </source>
</evidence>
<name>A0A165ZGV3_9HYPH</name>
<proteinExistence type="predicted"/>
<reference evidence="1 2" key="1">
    <citation type="journal article" date="2016" name="Front. Microbiol.">
        <title>Comparative Genomic Analysis Reveals a Diverse Repertoire of Genes Involved in Prokaryote-Eukaryote Interactions within the Pseudovibrio Genus.</title>
        <authorList>
            <person name="Romano S."/>
            <person name="Fernandez-Guerra A."/>
            <person name="Reen F.J."/>
            <person name="Glockner F.O."/>
            <person name="Crowley S.P."/>
            <person name="O'Sullivan O."/>
            <person name="Cotter P.D."/>
            <person name="Adams C."/>
            <person name="Dobson A.D."/>
            <person name="O'Gara F."/>
        </authorList>
    </citation>
    <scope>NUCLEOTIDE SEQUENCE [LARGE SCALE GENOMIC DNA]</scope>
    <source>
        <strain evidence="1 2">Ad2</strain>
    </source>
</reference>
<dbReference type="OrthoDB" id="7872828at2"/>
<dbReference type="PATRIC" id="fig|989403.3.peg.1816"/>
<comment type="caution">
    <text evidence="1">The sequence shown here is derived from an EMBL/GenBank/DDBJ whole genome shotgun (WGS) entry which is preliminary data.</text>
</comment>
<organism evidence="1 2">
    <name type="scientific">Pseudovibrio axinellae</name>
    <dbReference type="NCBI Taxonomy" id="989403"/>
    <lineage>
        <taxon>Bacteria</taxon>
        <taxon>Pseudomonadati</taxon>
        <taxon>Pseudomonadota</taxon>
        <taxon>Alphaproteobacteria</taxon>
        <taxon>Hyphomicrobiales</taxon>
        <taxon>Stappiaceae</taxon>
        <taxon>Pseudovibrio</taxon>
    </lineage>
</organism>
<evidence type="ECO:0000313" key="2">
    <source>
        <dbReference type="Proteomes" id="UP000076577"/>
    </source>
</evidence>
<dbReference type="PROSITE" id="PS51257">
    <property type="entry name" value="PROKAR_LIPOPROTEIN"/>
    <property type="match status" value="1"/>
</dbReference>
<gene>
    <name evidence="1" type="ORF">PsAD2_01706</name>
</gene>
<protein>
    <submittedName>
        <fullName evidence="1">Uncharacterized protein</fullName>
    </submittedName>
</protein>
<dbReference type="RefSeq" id="WP_068004834.1">
    <property type="nucleotide sequence ID" value="NZ_FOFM01000009.1"/>
</dbReference>